<dbReference type="EC" id="2.7.13.3" evidence="2"/>
<keyword evidence="6" id="KW-0808">Transferase</keyword>
<dbReference type="InterPro" id="IPR005467">
    <property type="entry name" value="His_kinase_dom"/>
</dbReference>
<name>E3BEN6_9VIBR</name>
<keyword evidence="7" id="KW-1185">Reference proteome</keyword>
<dbReference type="PROSITE" id="PS50109">
    <property type="entry name" value="HIS_KIN"/>
    <property type="match status" value="1"/>
</dbReference>
<dbReference type="Gene3D" id="3.30.565.10">
    <property type="entry name" value="Histidine kinase-like ATPase, C-terminal domain"/>
    <property type="match status" value="1"/>
</dbReference>
<evidence type="ECO:0000256" key="1">
    <source>
        <dbReference type="ARBA" id="ARBA00000085"/>
    </source>
</evidence>
<dbReference type="InterPro" id="IPR036890">
    <property type="entry name" value="HATPase_C_sf"/>
</dbReference>
<dbReference type="EMBL" id="AEIU01000003">
    <property type="protein sequence ID" value="EFP98403.1"/>
    <property type="molecule type" value="Genomic_DNA"/>
</dbReference>
<dbReference type="PANTHER" id="PTHR43065">
    <property type="entry name" value="SENSOR HISTIDINE KINASE"/>
    <property type="match status" value="1"/>
</dbReference>
<dbReference type="STRING" id="796620.VIBC2010_15859"/>
<dbReference type="InterPro" id="IPR003594">
    <property type="entry name" value="HATPase_dom"/>
</dbReference>
<feature type="domain" description="Histidine kinase" evidence="5">
    <location>
        <begin position="215"/>
        <end position="461"/>
    </location>
</feature>
<keyword evidence="4" id="KW-0175">Coiled coil</keyword>
<evidence type="ECO:0000313" key="7">
    <source>
        <dbReference type="Proteomes" id="UP000002943"/>
    </source>
</evidence>
<protein>
    <recommendedName>
        <fullName evidence="2">histidine kinase</fullName>
        <ecNumber evidence="2">2.7.13.3</ecNumber>
    </recommendedName>
</protein>
<dbReference type="OrthoDB" id="9772100at2"/>
<dbReference type="InterPro" id="IPR003661">
    <property type="entry name" value="HisK_dim/P_dom"/>
</dbReference>
<dbReference type="InterPro" id="IPR036097">
    <property type="entry name" value="HisK_dim/P_sf"/>
</dbReference>
<evidence type="ECO:0000259" key="5">
    <source>
        <dbReference type="PROSITE" id="PS50109"/>
    </source>
</evidence>
<dbReference type="CDD" id="cd00082">
    <property type="entry name" value="HisKA"/>
    <property type="match status" value="1"/>
</dbReference>
<feature type="coiled-coil region" evidence="4">
    <location>
        <begin position="179"/>
        <end position="206"/>
    </location>
</feature>
<dbReference type="GO" id="GO:0000155">
    <property type="term" value="F:phosphorelay sensor kinase activity"/>
    <property type="evidence" value="ECO:0007669"/>
    <property type="project" value="InterPro"/>
</dbReference>
<dbReference type="Pfam" id="PF02518">
    <property type="entry name" value="HATPase_c"/>
    <property type="match status" value="1"/>
</dbReference>
<evidence type="ECO:0000256" key="2">
    <source>
        <dbReference type="ARBA" id="ARBA00012438"/>
    </source>
</evidence>
<dbReference type="InterPro" id="IPR004358">
    <property type="entry name" value="Sig_transdc_His_kin-like_C"/>
</dbReference>
<evidence type="ECO:0000313" key="6">
    <source>
        <dbReference type="EMBL" id="EFP98403.1"/>
    </source>
</evidence>
<keyword evidence="3" id="KW-0597">Phosphoprotein</keyword>
<dbReference type="RefSeq" id="WP_009599327.1">
    <property type="nucleotide sequence ID" value="NZ_AEIU01000003.1"/>
</dbReference>
<dbReference type="AlphaFoldDB" id="E3BEN6"/>
<reference evidence="6 7" key="1">
    <citation type="journal article" date="2012" name="Int. J. Syst. Evol. Microbiol.">
        <title>Vibrio caribbeanicus sp. nov., isolated from the marine sponge Scleritoderma cyanea.</title>
        <authorList>
            <person name="Hoffmann M."/>
            <person name="Monday S.R."/>
            <person name="Allard M.W."/>
            <person name="Strain E.A."/>
            <person name="Whittaker P."/>
            <person name="Naum M."/>
            <person name="McCarthy P.J."/>
            <person name="Lopez J.V."/>
            <person name="Fischer M."/>
            <person name="Brown E.W."/>
        </authorList>
    </citation>
    <scope>NUCLEOTIDE SEQUENCE [LARGE SCALE GENOMIC DNA]</scope>
    <source>
        <strain evidence="6 7">ATCC BAA-2122</strain>
    </source>
</reference>
<comment type="catalytic activity">
    <reaction evidence="1">
        <text>ATP + protein L-histidine = ADP + protein N-phospho-L-histidine.</text>
        <dbReference type="EC" id="2.7.13.3"/>
    </reaction>
</comment>
<comment type="caution">
    <text evidence="6">The sequence shown here is derived from an EMBL/GenBank/DDBJ whole genome shotgun (WGS) entry which is preliminary data.</text>
</comment>
<accession>E3BEN6</accession>
<dbReference type="SUPFAM" id="SSF47384">
    <property type="entry name" value="Homodimeric domain of signal transducing histidine kinase"/>
    <property type="match status" value="1"/>
</dbReference>
<dbReference type="eggNOG" id="COG4191">
    <property type="taxonomic scope" value="Bacteria"/>
</dbReference>
<dbReference type="Proteomes" id="UP000002943">
    <property type="component" value="Unassembled WGS sequence"/>
</dbReference>
<sequence>MSQDYEDLSEQLKLVYRLKEQAEQSQHRSDLFLRGMRAVLEADCSESLYQKMYDIFTHIVPYDVAFVLEQDSPGYMRCTSSTQDILINTTWPVNVILKKVISGSPTAVINAKLQTGASELLERVKPEINSLIYCPLKASGKDAVITFGHQQIGFYTQDHVSAVKGFRDYTDQTLLSVQAKLLAMESEQLRRDKEKAEQSLLRSEKMASIGLLAAGMAHEINNPISFVYSSVNFLSEQLHLLQTLSQLTQDMSIDPNNIEKVKKVCEWHKKQHISELMEEFDDIFGDLKDGINRINDIIGSLKSFTQESGQIETSAFDVIKAIEETLVIASPEIKNQAQLRLELTPIPMVRGNSRRLGQVIINLIINAGQAVNEHGVINLSTEYDENSQSIKIRVKDNGCGISEASMEKIFSPFYTTKDVGEGTGMGLYVSYSIIEAMGGSLSVTSQVNVGSEFTITLPTVT</sequence>
<keyword evidence="6" id="KW-0418">Kinase</keyword>
<dbReference type="PANTHER" id="PTHR43065:SF50">
    <property type="entry name" value="HISTIDINE KINASE"/>
    <property type="match status" value="1"/>
</dbReference>
<dbReference type="SUPFAM" id="SSF55874">
    <property type="entry name" value="ATPase domain of HSP90 chaperone/DNA topoisomerase II/histidine kinase"/>
    <property type="match status" value="1"/>
</dbReference>
<gene>
    <name evidence="6" type="ORF">VIBC2010_15859</name>
</gene>
<organism evidence="6 7">
    <name type="scientific">Vibrio caribbeanicus ATCC BAA-2122</name>
    <dbReference type="NCBI Taxonomy" id="796620"/>
    <lineage>
        <taxon>Bacteria</taxon>
        <taxon>Pseudomonadati</taxon>
        <taxon>Pseudomonadota</taxon>
        <taxon>Gammaproteobacteria</taxon>
        <taxon>Vibrionales</taxon>
        <taxon>Vibrionaceae</taxon>
        <taxon>Vibrio</taxon>
    </lineage>
</organism>
<dbReference type="Gene3D" id="1.10.287.130">
    <property type="match status" value="1"/>
</dbReference>
<evidence type="ECO:0000256" key="4">
    <source>
        <dbReference type="SAM" id="Coils"/>
    </source>
</evidence>
<proteinExistence type="predicted"/>
<dbReference type="PRINTS" id="PR00344">
    <property type="entry name" value="BCTRLSENSOR"/>
</dbReference>
<dbReference type="SMART" id="SM00387">
    <property type="entry name" value="HATPase_c"/>
    <property type="match status" value="1"/>
</dbReference>
<evidence type="ECO:0000256" key="3">
    <source>
        <dbReference type="ARBA" id="ARBA00022553"/>
    </source>
</evidence>